<evidence type="ECO:0000259" key="9">
    <source>
        <dbReference type="Pfam" id="PF16916"/>
    </source>
</evidence>
<keyword evidence="3" id="KW-0813">Transport</keyword>
<feature type="transmembrane region" description="Helical" evidence="7">
    <location>
        <begin position="15"/>
        <end position="35"/>
    </location>
</feature>
<dbReference type="InterPro" id="IPR058533">
    <property type="entry name" value="Cation_efflux_TM"/>
</dbReference>
<dbReference type="GO" id="GO:0008324">
    <property type="term" value="F:monoatomic cation transmembrane transporter activity"/>
    <property type="evidence" value="ECO:0007669"/>
    <property type="project" value="InterPro"/>
</dbReference>
<evidence type="ECO:0000256" key="3">
    <source>
        <dbReference type="ARBA" id="ARBA00022448"/>
    </source>
</evidence>
<gene>
    <name evidence="10" type="ORF">AUC31_12000</name>
</gene>
<keyword evidence="4 7" id="KW-0812">Transmembrane</keyword>
<evidence type="ECO:0000256" key="2">
    <source>
        <dbReference type="ARBA" id="ARBA00008114"/>
    </source>
</evidence>
<dbReference type="AlphaFoldDB" id="A0A0U2YWD3"/>
<keyword evidence="11" id="KW-1185">Reference proteome</keyword>
<dbReference type="FunFam" id="1.20.1510.10:FF:000006">
    <property type="entry name" value="Divalent cation efflux transporter"/>
    <property type="match status" value="1"/>
</dbReference>
<evidence type="ECO:0000313" key="11">
    <source>
        <dbReference type="Proteomes" id="UP000067683"/>
    </source>
</evidence>
<evidence type="ECO:0000256" key="4">
    <source>
        <dbReference type="ARBA" id="ARBA00022692"/>
    </source>
</evidence>
<name>A0A0U2YWD3_9BACL</name>
<dbReference type="Pfam" id="PF16916">
    <property type="entry name" value="ZT_dimer"/>
    <property type="match status" value="1"/>
</dbReference>
<dbReference type="RefSeq" id="WP_058382573.1">
    <property type="nucleotide sequence ID" value="NZ_CP013659.2"/>
</dbReference>
<comment type="subcellular location">
    <subcellularLocation>
        <location evidence="1">Membrane</location>
        <topology evidence="1">Multi-pass membrane protein</topology>
    </subcellularLocation>
</comment>
<dbReference type="SUPFAM" id="SSF160240">
    <property type="entry name" value="Cation efflux protein cytoplasmic domain-like"/>
    <property type="match status" value="1"/>
</dbReference>
<protein>
    <submittedName>
        <fullName evidence="10">Transporter</fullName>
    </submittedName>
</protein>
<evidence type="ECO:0000256" key="6">
    <source>
        <dbReference type="ARBA" id="ARBA00023136"/>
    </source>
</evidence>
<sequence length="289" mass="31343">MEQERFDNLKLGERGAMLSIATYIILSIIKLWVGYLAGSEALKADGLNNVTDIVASTAVLIGLKLSQKPADANHPYGHWRAETVASLVASFIIVAVGLQVTYSAVVSVFQGTSETPGLLSAWTAGFSAIVMYLVYRYNKKLAERINSKAVAAAAKDNLSDAWVSIAAVVGIVGAQFYLPWLDPLAALLVGVLIVKTGWGIFWEATHELTDGFDEELIKSFKETALNTDGVTEVREIRARNYGNRAVVDVTVLVPGDLDIAVAHDISTKVEVKLMKRYDISAVHVHVEPN</sequence>
<dbReference type="Gene3D" id="1.20.1510.10">
    <property type="entry name" value="Cation efflux protein transmembrane domain"/>
    <property type="match status" value="1"/>
</dbReference>
<evidence type="ECO:0000256" key="1">
    <source>
        <dbReference type="ARBA" id="ARBA00004141"/>
    </source>
</evidence>
<dbReference type="Proteomes" id="UP000067683">
    <property type="component" value="Chromosome"/>
</dbReference>
<evidence type="ECO:0000256" key="7">
    <source>
        <dbReference type="SAM" id="Phobius"/>
    </source>
</evidence>
<dbReference type="PANTHER" id="PTHR43840">
    <property type="entry name" value="MITOCHONDRIAL METAL TRANSPORTER 1-RELATED"/>
    <property type="match status" value="1"/>
</dbReference>
<feature type="domain" description="Cation efflux protein transmembrane" evidence="8">
    <location>
        <begin position="17"/>
        <end position="208"/>
    </location>
</feature>
<dbReference type="InterPro" id="IPR036837">
    <property type="entry name" value="Cation_efflux_CTD_sf"/>
</dbReference>
<accession>A0A0U2YWD3</accession>
<keyword evidence="5 7" id="KW-1133">Transmembrane helix</keyword>
<dbReference type="KEGG" id="prt:AUC31_12000"/>
<dbReference type="PANTHER" id="PTHR43840:SF50">
    <property type="entry name" value="MANGANESE EFFLUX SYSTEM PROTEIN MNES"/>
    <property type="match status" value="1"/>
</dbReference>
<comment type="similarity">
    <text evidence="2">Belongs to the cation diffusion facilitator (CDF) transporter (TC 2.A.4) family.</text>
</comment>
<organism evidence="10 11">
    <name type="scientific">Planococcus rifietoensis</name>
    <dbReference type="NCBI Taxonomy" id="200991"/>
    <lineage>
        <taxon>Bacteria</taxon>
        <taxon>Bacillati</taxon>
        <taxon>Bacillota</taxon>
        <taxon>Bacilli</taxon>
        <taxon>Bacillales</taxon>
        <taxon>Caryophanaceae</taxon>
        <taxon>Planococcus</taxon>
    </lineage>
</organism>
<feature type="transmembrane region" description="Helical" evidence="7">
    <location>
        <begin position="117"/>
        <end position="137"/>
    </location>
</feature>
<dbReference type="STRING" id="200991.AUC31_12000"/>
<dbReference type="InterPro" id="IPR050291">
    <property type="entry name" value="CDF_Transporter"/>
</dbReference>
<feature type="transmembrane region" description="Helical" evidence="7">
    <location>
        <begin position="184"/>
        <end position="202"/>
    </location>
</feature>
<reference evidence="10" key="1">
    <citation type="submission" date="2016-01" db="EMBL/GenBank/DDBJ databases">
        <title>Complete genome of Planococcus rifietoensis type strain M8.</title>
        <authorList>
            <person name="See-Too W.S."/>
        </authorList>
    </citation>
    <scope>NUCLEOTIDE SEQUENCE [LARGE SCALE GENOMIC DNA]</scope>
    <source>
        <strain evidence="10">M8</strain>
    </source>
</reference>
<feature type="transmembrane region" description="Helical" evidence="7">
    <location>
        <begin position="84"/>
        <end position="105"/>
    </location>
</feature>
<feature type="transmembrane region" description="Helical" evidence="7">
    <location>
        <begin position="158"/>
        <end position="178"/>
    </location>
</feature>
<dbReference type="GO" id="GO:0016020">
    <property type="term" value="C:membrane"/>
    <property type="evidence" value="ECO:0007669"/>
    <property type="project" value="UniProtKB-SubCell"/>
</dbReference>
<keyword evidence="6 7" id="KW-0472">Membrane</keyword>
<evidence type="ECO:0000313" key="10">
    <source>
        <dbReference type="EMBL" id="ALS75870.1"/>
    </source>
</evidence>
<dbReference type="InterPro" id="IPR027470">
    <property type="entry name" value="Cation_efflux_CTD"/>
</dbReference>
<dbReference type="InterPro" id="IPR002524">
    <property type="entry name" value="Cation_efflux"/>
</dbReference>
<dbReference type="InterPro" id="IPR027469">
    <property type="entry name" value="Cation_efflux_TMD_sf"/>
</dbReference>
<evidence type="ECO:0000259" key="8">
    <source>
        <dbReference type="Pfam" id="PF01545"/>
    </source>
</evidence>
<dbReference type="OrthoDB" id="9806522at2"/>
<dbReference type="EMBL" id="CP013659">
    <property type="protein sequence ID" value="ALS75870.1"/>
    <property type="molecule type" value="Genomic_DNA"/>
</dbReference>
<proteinExistence type="inferred from homology"/>
<dbReference type="SUPFAM" id="SSF161111">
    <property type="entry name" value="Cation efflux protein transmembrane domain-like"/>
    <property type="match status" value="1"/>
</dbReference>
<dbReference type="Gene3D" id="3.30.70.1350">
    <property type="entry name" value="Cation efflux protein, cytoplasmic domain"/>
    <property type="match status" value="1"/>
</dbReference>
<dbReference type="Pfam" id="PF01545">
    <property type="entry name" value="Cation_efflux"/>
    <property type="match status" value="1"/>
</dbReference>
<evidence type="ECO:0000256" key="5">
    <source>
        <dbReference type="ARBA" id="ARBA00022989"/>
    </source>
</evidence>
<feature type="domain" description="Cation efflux protein cytoplasmic" evidence="9">
    <location>
        <begin position="213"/>
        <end position="288"/>
    </location>
</feature>
<dbReference type="NCBIfam" id="TIGR01297">
    <property type="entry name" value="CDF"/>
    <property type="match status" value="1"/>
</dbReference>